<dbReference type="InterPro" id="IPR051686">
    <property type="entry name" value="Lipoprotein_DolP"/>
</dbReference>
<dbReference type="PANTHER" id="PTHR34606">
    <property type="entry name" value="BON DOMAIN-CONTAINING PROTEIN"/>
    <property type="match status" value="1"/>
</dbReference>
<dbReference type="NCBIfam" id="NF033157">
    <property type="entry name" value="SWFGD_domain"/>
    <property type="match status" value="1"/>
</dbReference>
<dbReference type="Pfam" id="PF04972">
    <property type="entry name" value="BON"/>
    <property type="match status" value="1"/>
</dbReference>
<sequence>MNRQDSGSEGGSSAGGAGGRKPGGYQEGQAGAEPTYPLHHFDAANGATFSEFTSEHYGGRDFSATPGGLGGAITGGMHPSDSYRPTYAMGHWMGLDHDYGSWRAYGEHRGFLRRAGDEIASWFGNDAAAHRRDLDHRGRGPSDYTRPDERIREDVNAMLTADRRLDASHVRVSVTGGEVTLEGTVGDRADKRWAEDLAEAFIGVRHVQNNLRPERLPG</sequence>
<dbReference type="PROSITE" id="PS50914">
    <property type="entry name" value="BON"/>
    <property type="match status" value="1"/>
</dbReference>
<accession>A0ABV6SBD2</accession>
<evidence type="ECO:0000256" key="1">
    <source>
        <dbReference type="SAM" id="MobiDB-lite"/>
    </source>
</evidence>
<feature type="domain" description="BON" evidence="2">
    <location>
        <begin position="147"/>
        <end position="215"/>
    </location>
</feature>
<reference evidence="3 4" key="1">
    <citation type="submission" date="2024-09" db="EMBL/GenBank/DDBJ databases">
        <authorList>
            <person name="Sun Q."/>
            <person name="Mori K."/>
        </authorList>
    </citation>
    <scope>NUCLEOTIDE SEQUENCE [LARGE SCALE GENOMIC DNA]</scope>
    <source>
        <strain evidence="3 4">CICC 11035S</strain>
    </source>
</reference>
<dbReference type="Gene3D" id="3.30.1340.30">
    <property type="match status" value="1"/>
</dbReference>
<dbReference type="Proteomes" id="UP001589858">
    <property type="component" value="Unassembled WGS sequence"/>
</dbReference>
<gene>
    <name evidence="3" type="ORF">ACFFF8_18405</name>
</gene>
<proteinExistence type="predicted"/>
<evidence type="ECO:0000313" key="4">
    <source>
        <dbReference type="Proteomes" id="UP001589858"/>
    </source>
</evidence>
<feature type="compositionally biased region" description="Gly residues" evidence="1">
    <location>
        <begin position="8"/>
        <end position="26"/>
    </location>
</feature>
<dbReference type="InterPro" id="IPR007055">
    <property type="entry name" value="BON_dom"/>
</dbReference>
<keyword evidence="4" id="KW-1185">Reference proteome</keyword>
<dbReference type="PANTHER" id="PTHR34606:SF15">
    <property type="entry name" value="BON DOMAIN-CONTAINING PROTEIN"/>
    <property type="match status" value="1"/>
</dbReference>
<protein>
    <submittedName>
        <fullName evidence="3">BON domain-containing protein</fullName>
    </submittedName>
</protein>
<evidence type="ECO:0000259" key="2">
    <source>
        <dbReference type="PROSITE" id="PS50914"/>
    </source>
</evidence>
<dbReference type="InterPro" id="IPR014004">
    <property type="entry name" value="Transpt-assoc_nodulatn_dom_bac"/>
</dbReference>
<feature type="region of interest" description="Disordered" evidence="1">
    <location>
        <begin position="1"/>
        <end position="39"/>
    </location>
</feature>
<organism evidence="3 4">
    <name type="scientific">Novosphingobium clariflavum</name>
    <dbReference type="NCBI Taxonomy" id="2029884"/>
    <lineage>
        <taxon>Bacteria</taxon>
        <taxon>Pseudomonadati</taxon>
        <taxon>Pseudomonadota</taxon>
        <taxon>Alphaproteobacteria</taxon>
        <taxon>Sphingomonadales</taxon>
        <taxon>Sphingomonadaceae</taxon>
        <taxon>Novosphingobium</taxon>
    </lineage>
</organism>
<dbReference type="EMBL" id="JBHLTM010000075">
    <property type="protein sequence ID" value="MFC0686560.1"/>
    <property type="molecule type" value="Genomic_DNA"/>
</dbReference>
<comment type="caution">
    <text evidence="3">The sequence shown here is derived from an EMBL/GenBank/DDBJ whole genome shotgun (WGS) entry which is preliminary data.</text>
</comment>
<dbReference type="InterPro" id="IPR047800">
    <property type="entry name" value="SWFGD_dom"/>
</dbReference>
<evidence type="ECO:0000313" key="3">
    <source>
        <dbReference type="EMBL" id="MFC0686560.1"/>
    </source>
</evidence>
<dbReference type="RefSeq" id="WP_267218362.1">
    <property type="nucleotide sequence ID" value="NZ_JAPCWC010000001.1"/>
</dbReference>
<name>A0ABV6SBD2_9SPHN</name>
<dbReference type="SMART" id="SM00749">
    <property type="entry name" value="BON"/>
    <property type="match status" value="1"/>
</dbReference>